<feature type="domain" description="HYDIN/VesB/CFA65-like Ig-like" evidence="7">
    <location>
        <begin position="799"/>
        <end position="901"/>
    </location>
</feature>
<keyword evidence="3" id="KW-0963">Cytoplasm</keyword>
<dbReference type="GO" id="GO:0015631">
    <property type="term" value="F:tubulin binding"/>
    <property type="evidence" value="ECO:0007669"/>
    <property type="project" value="TreeGrafter"/>
</dbReference>
<proteinExistence type="predicted"/>
<dbReference type="Pfam" id="PF22544">
    <property type="entry name" value="HYDIN_VesB_CFA65-like_Ig"/>
    <property type="match status" value="2"/>
</dbReference>
<feature type="compositionally biased region" description="Polar residues" evidence="6">
    <location>
        <begin position="16"/>
        <end position="28"/>
    </location>
</feature>
<keyword evidence="5" id="KW-0966">Cell projection</keyword>
<feature type="region of interest" description="Disordered" evidence="6">
    <location>
        <begin position="1"/>
        <end position="28"/>
    </location>
</feature>
<dbReference type="InterPro" id="IPR059041">
    <property type="entry name" value="Ig_DLEC1_1"/>
</dbReference>
<keyword evidence="10" id="KW-1185">Reference proteome</keyword>
<feature type="compositionally biased region" description="Polar residues" evidence="6">
    <location>
        <begin position="1492"/>
        <end position="1507"/>
    </location>
</feature>
<feature type="region of interest" description="Disordered" evidence="6">
    <location>
        <begin position="1487"/>
        <end position="1507"/>
    </location>
</feature>
<feature type="region of interest" description="Disordered" evidence="6">
    <location>
        <begin position="210"/>
        <end position="248"/>
    </location>
</feature>
<dbReference type="GO" id="GO:0005737">
    <property type="term" value="C:cytoplasm"/>
    <property type="evidence" value="ECO:0007669"/>
    <property type="project" value="UniProtKB-SubCell"/>
</dbReference>
<evidence type="ECO:0000256" key="5">
    <source>
        <dbReference type="ARBA" id="ARBA00023273"/>
    </source>
</evidence>
<dbReference type="Gene3D" id="2.60.40.10">
    <property type="entry name" value="Immunoglobulins"/>
    <property type="match status" value="8"/>
</dbReference>
<organism evidence="9 10">
    <name type="scientific">Perca fluviatilis</name>
    <name type="common">European perch</name>
    <dbReference type="NCBI Taxonomy" id="8168"/>
    <lineage>
        <taxon>Eukaryota</taxon>
        <taxon>Metazoa</taxon>
        <taxon>Chordata</taxon>
        <taxon>Craniata</taxon>
        <taxon>Vertebrata</taxon>
        <taxon>Euteleostomi</taxon>
        <taxon>Actinopterygii</taxon>
        <taxon>Neopterygii</taxon>
        <taxon>Teleostei</taxon>
        <taxon>Neoteleostei</taxon>
        <taxon>Acanthomorphata</taxon>
        <taxon>Eupercaria</taxon>
        <taxon>Perciformes</taxon>
        <taxon>Percoidei</taxon>
        <taxon>Percidae</taxon>
        <taxon>Percinae</taxon>
        <taxon>Perca</taxon>
    </lineage>
</organism>
<feature type="compositionally biased region" description="Acidic residues" evidence="6">
    <location>
        <begin position="1298"/>
        <end position="1311"/>
    </location>
</feature>
<dbReference type="Pfam" id="PF23277">
    <property type="entry name" value="Ig_Dlec1_1"/>
    <property type="match status" value="1"/>
</dbReference>
<feature type="compositionally biased region" description="Basic and acidic residues" evidence="6">
    <location>
        <begin position="237"/>
        <end position="248"/>
    </location>
</feature>
<comment type="caution">
    <text evidence="9">The sequence shown here is derived from an EMBL/GenBank/DDBJ whole genome shotgun (WGS) entry which is preliminary data.</text>
</comment>
<protein>
    <recommendedName>
        <fullName evidence="11">MSP domain-containing protein</fullName>
    </recommendedName>
</protein>
<dbReference type="Proteomes" id="UP000465112">
    <property type="component" value="Chromosome 22"/>
</dbReference>
<name>A0A6A5E1Y1_PERFL</name>
<keyword evidence="4" id="KW-0969">Cilium</keyword>
<evidence type="ECO:0000256" key="6">
    <source>
        <dbReference type="SAM" id="MobiDB-lite"/>
    </source>
</evidence>
<dbReference type="PANTHER" id="PTHR46348:SF1">
    <property type="entry name" value="DELETED IN LUNG AND ESOPHAGEAL CANCER PROTEIN 1"/>
    <property type="match status" value="1"/>
</dbReference>
<sequence>MLEEPDTREKSRIDPSVNSHRPASAKSQDISHVLASTFKDLYTKDIIGKDTLSNLIKTKNGRSSYHDRYVAELQQAHSEYSLRIKEADMLESHIIQARARAAATESQAYERMKEEMGDFYDHQGLLTVKSAFSWCVDKDLLEMNNLISPQDYLTTQKLRVEAPAAMKSNPGKPTIAYAMHVSREPQDDGYILIPSSKKIVSGMNESDLSLTLESSLDTPKRTKTSRERPNQSKPRPKWKDEPSAKDRAEGWEKLQKLKDRHSFLRNPRFLPPNAQQSCTSLVRPRTKVGKTELVRKEMDEESSTDEPVFLAKPAVVVFSDYSVGHVYETSLELKNLTSASRTVRVIPPTTPYFSIGLGRFPGEGGVVAPGMSCKYTVRFAPDSLGDYEDFIVVETQAELLLVVPIVARRPPPILTLPRVLNCGCCLIGGVKCVEFLCQNIGLSAGTFCVIPKNQWPASNLRSVARTYFSEQPPFAVSPSLFVLQPGEATVVEVVFFPTTAEKSCQMFTVVCDNCQVKDISIEGMGQLIALELVSVSGKTEPPVVGEVHDLTAEHFVRFSPCNPHSGQQKKVIIRNNVHLELPFHWQIMKPNLHPLLPGETPEPSHIQFHLATDDVFHVRPITGVLAPCQEQEFLFTFCPKELKDYHSVCHLVLRDVPQLPPEPSDIGVLQPVRTGSKVSDVIVMEIEVKGSTEPYQVLLEPYAFVIPGEIFICTTTRRQFKMWNHSKTCIFFQWETMSSSSHVIEVEPSNGRIEENECFDFDLILSGGKPDRVVTSLVCHIEHRYEPVTLAVEVSFKGPIVTLSVPSVEFGLLKLGEQTQTALLLTNITQLEASWTLMERHNSQQDHEDTQILVEPHRGVLPPLASCSVDVLFRPQFCQRYETELELTVENGTGCHLSVRADVQSPQVCLLNCELLLSELYVGVPAKATITLFNQTLLPSHFSWMTQLQGKQAELCTASFDPSSGTLGPNASLEITVTFISHSDLKLTEVAALCEVQGMNSPLVVGIVASKIKKLSVSYSLPSVCSPPDDESRSTLLLDFGDDVILKRAVTKQLLITNQTAIPAPFTIEAEYFTCHASKPNNQSEKRLTCVKKPLHSFQAKKVEEKAHKEFVSSLLAHGKGAAFFVLPDTGMLGPFETQTVDVTAYTDMWGEYRDHLICKVGGLKPTLIPMQMKVTGCPLYFQMTGPRPDDQNQGPITQFGTHVSGGDTVSRSLRINNPTMFDIRMDWETYNIDQNDRKLVDVVVAYGDPFPVKDADGNEVLSGAIRISGRDIQTAWERNKTPCSEGKSDSLKSMTSGEEEEEYVSEDDCEEEETCLYPSPAKKNLLSVHIRPHVGNLSDYPYCITPQQIVIPAKSSGTIHVSFTPLTLSGSGCESRCVGLALGFISLDSEMAACVPGKVGRAQGLDLEPVRMDLLAVIKPAVLLVQMEEDEGVLEFHASAGDLLREESEKLVVCEFDITRALKLKNNSEMPLHFRLGTQPPFLVLKPQPRAHTSTSSNPPTGDSQSLVLQPQHIMQVKVAFRCSMSLLDHVDQADEEVYPGVTLIECARGGRKLRFQQYLLIHYSNNSLQTVPLCAHLDLATMRLSSDSINFGFCYVGQTHIIEVSLYSYGAHTYWKSVIDDGDSHVFRVTPDFGLLRSKELQVTSCSQCLQISFTPGEDREFGAIVVIQSPLVKTPVTLQLQGTGSFDEVYSLLQSRKSKTAAAPVPMHM</sequence>
<feature type="region of interest" description="Disordered" evidence="6">
    <location>
        <begin position="1280"/>
        <end position="1311"/>
    </location>
</feature>
<dbReference type="EMBL" id="VHII01000022">
    <property type="protein sequence ID" value="KAF1373055.1"/>
    <property type="molecule type" value="Genomic_DNA"/>
</dbReference>
<dbReference type="Pfam" id="PF23316">
    <property type="entry name" value="Ig_DLEC1_6th"/>
    <property type="match status" value="1"/>
</dbReference>
<evidence type="ECO:0000256" key="4">
    <source>
        <dbReference type="ARBA" id="ARBA00023069"/>
    </source>
</evidence>
<feature type="compositionally biased region" description="Basic and acidic residues" evidence="6">
    <location>
        <begin position="218"/>
        <end position="230"/>
    </location>
</feature>
<dbReference type="GO" id="GO:0008285">
    <property type="term" value="P:negative regulation of cell population proliferation"/>
    <property type="evidence" value="ECO:0007669"/>
    <property type="project" value="InterPro"/>
</dbReference>
<evidence type="ECO:0008006" key="11">
    <source>
        <dbReference type="Google" id="ProtNLM"/>
    </source>
</evidence>
<evidence type="ECO:0000256" key="2">
    <source>
        <dbReference type="ARBA" id="ARBA00004496"/>
    </source>
</evidence>
<evidence type="ECO:0000313" key="10">
    <source>
        <dbReference type="Proteomes" id="UP000465112"/>
    </source>
</evidence>
<dbReference type="InterPro" id="IPR033304">
    <property type="entry name" value="DLEC1"/>
</dbReference>
<evidence type="ECO:0000313" key="9">
    <source>
        <dbReference type="EMBL" id="KAF1373055.1"/>
    </source>
</evidence>
<reference evidence="9 10" key="1">
    <citation type="submission" date="2019-06" db="EMBL/GenBank/DDBJ databases">
        <title>A chromosome-scale genome assembly of the European perch, Perca fluviatilis.</title>
        <authorList>
            <person name="Roques C."/>
            <person name="Zahm M."/>
            <person name="Cabau C."/>
            <person name="Klopp C."/>
            <person name="Bouchez O."/>
            <person name="Donnadieu C."/>
            <person name="Kuhl H."/>
            <person name="Gislard M."/>
            <person name="Guendouz S."/>
            <person name="Journot L."/>
            <person name="Haffray P."/>
            <person name="Bestin A."/>
            <person name="Morvezen R."/>
            <person name="Feron R."/>
            <person name="Wen M."/>
            <person name="Jouanno E."/>
            <person name="Herpin A."/>
            <person name="Schartl M."/>
            <person name="Postlethwait J."/>
            <person name="Schaerlinger B."/>
            <person name="Chardard D."/>
            <person name="Lecocq T."/>
            <person name="Poncet C."/>
            <person name="Jaffrelo L."/>
            <person name="Lampietro C."/>
            <person name="Guiguen Y."/>
        </authorList>
    </citation>
    <scope>NUCLEOTIDE SEQUENCE [LARGE SCALE GENOMIC DNA]</scope>
    <source>
        <tissue evidence="9">Blood</tissue>
    </source>
</reference>
<gene>
    <name evidence="9" type="ORF">PFLUV_G00256360</name>
</gene>
<feature type="domain" description="HYDIN/VesB/CFA65-like Ig-like" evidence="7">
    <location>
        <begin position="412"/>
        <end position="521"/>
    </location>
</feature>
<feature type="domain" description="Deleted in lung and esophageal cancer protein 1 Ig-like" evidence="8">
    <location>
        <begin position="309"/>
        <end position="399"/>
    </location>
</feature>
<accession>A0A6A5E1Y1</accession>
<dbReference type="InterPro" id="IPR053879">
    <property type="entry name" value="HYDIN_VesB_CFA65-like_Ig"/>
</dbReference>
<evidence type="ECO:0000259" key="7">
    <source>
        <dbReference type="Pfam" id="PF22544"/>
    </source>
</evidence>
<evidence type="ECO:0000256" key="3">
    <source>
        <dbReference type="ARBA" id="ARBA00022490"/>
    </source>
</evidence>
<dbReference type="PANTHER" id="PTHR46348">
    <property type="entry name" value="DELETED IN LUNG AND ESOPHAGEAL CANCER PROTEIN 1"/>
    <property type="match status" value="1"/>
</dbReference>
<evidence type="ECO:0000256" key="1">
    <source>
        <dbReference type="ARBA" id="ARBA00004138"/>
    </source>
</evidence>
<dbReference type="InterPro" id="IPR013783">
    <property type="entry name" value="Ig-like_fold"/>
</dbReference>
<feature type="compositionally biased region" description="Basic and acidic residues" evidence="6">
    <location>
        <begin position="1"/>
        <end position="13"/>
    </location>
</feature>
<feature type="region of interest" description="Disordered" evidence="6">
    <location>
        <begin position="265"/>
        <end position="284"/>
    </location>
</feature>
<comment type="subcellular location">
    <subcellularLocation>
        <location evidence="1">Cell projection</location>
        <location evidence="1">Cilium</location>
    </subcellularLocation>
    <subcellularLocation>
        <location evidence="2">Cytoplasm</location>
    </subcellularLocation>
</comment>
<dbReference type="GO" id="GO:0005929">
    <property type="term" value="C:cilium"/>
    <property type="evidence" value="ECO:0007669"/>
    <property type="project" value="UniProtKB-SubCell"/>
</dbReference>
<evidence type="ECO:0000259" key="8">
    <source>
        <dbReference type="Pfam" id="PF23277"/>
    </source>
</evidence>